<reference evidence="1 2" key="1">
    <citation type="submission" date="2018-09" db="EMBL/GenBank/DDBJ databases">
        <authorList>
            <person name="Grouzdev D.S."/>
            <person name="Krutkina M.S."/>
        </authorList>
    </citation>
    <scope>NUCLEOTIDE SEQUENCE [LARGE SCALE GENOMIC DNA]</scope>
    <source>
        <strain evidence="1 2">RmlP001</strain>
    </source>
</reference>
<dbReference type="AlphaFoldDB" id="A0A4Q2R4A9"/>
<name>A0A4Q2R4A9_9HYPH</name>
<evidence type="ECO:0000313" key="2">
    <source>
        <dbReference type="Proteomes" id="UP000289411"/>
    </source>
</evidence>
<gene>
    <name evidence="1" type="ORF">D3272_26445</name>
</gene>
<dbReference type="EMBL" id="QYBC01000044">
    <property type="protein sequence ID" value="RYB01376.1"/>
    <property type="molecule type" value="Genomic_DNA"/>
</dbReference>
<protein>
    <submittedName>
        <fullName evidence="1">Uncharacterized protein</fullName>
    </submittedName>
</protein>
<keyword evidence="2" id="KW-1185">Reference proteome</keyword>
<dbReference type="OrthoDB" id="7066992at2"/>
<proteinExistence type="predicted"/>
<accession>A0A4Q2R4A9</accession>
<dbReference type="RefSeq" id="WP_129222239.1">
    <property type="nucleotide sequence ID" value="NZ_QYBC01000044.1"/>
</dbReference>
<sequence length="143" mass="16387">MPIRPHHRWLYPIDWRELSASIRFRRAGGRCEACGRPHGRLVVHLGDGRWWDAERHAWWSGKGRVLRHGPTPEGHGPPGRTTRVVLATAHGDHDPTNNNSSNLAALCQRCHILHDKAEHLRRRRLTYLARRAIGDLFTGPYGH</sequence>
<reference evidence="1 2" key="2">
    <citation type="submission" date="2019-02" db="EMBL/GenBank/DDBJ databases">
        <title>'Lichenibacterium ramalinii' gen. nov. sp. nov., 'Lichenibacterium minor' gen. nov. sp. nov.</title>
        <authorList>
            <person name="Pankratov T."/>
        </authorList>
    </citation>
    <scope>NUCLEOTIDE SEQUENCE [LARGE SCALE GENOMIC DNA]</scope>
    <source>
        <strain evidence="1 2">RmlP001</strain>
    </source>
</reference>
<comment type="caution">
    <text evidence="1">The sequence shown here is derived from an EMBL/GenBank/DDBJ whole genome shotgun (WGS) entry which is preliminary data.</text>
</comment>
<organism evidence="1 2">
    <name type="scientific">Lichenibacterium ramalinae</name>
    <dbReference type="NCBI Taxonomy" id="2316527"/>
    <lineage>
        <taxon>Bacteria</taxon>
        <taxon>Pseudomonadati</taxon>
        <taxon>Pseudomonadota</taxon>
        <taxon>Alphaproteobacteria</taxon>
        <taxon>Hyphomicrobiales</taxon>
        <taxon>Lichenihabitantaceae</taxon>
        <taxon>Lichenibacterium</taxon>
    </lineage>
</organism>
<dbReference type="Proteomes" id="UP000289411">
    <property type="component" value="Unassembled WGS sequence"/>
</dbReference>
<evidence type="ECO:0000313" key="1">
    <source>
        <dbReference type="EMBL" id="RYB01376.1"/>
    </source>
</evidence>